<dbReference type="STRING" id="755732.Fluta_1801"/>
<dbReference type="Proteomes" id="UP000007463">
    <property type="component" value="Chromosome"/>
</dbReference>
<dbReference type="RefSeq" id="WP_013686560.1">
    <property type="nucleotide sequence ID" value="NC_015321.1"/>
</dbReference>
<accession>F2II81</accession>
<evidence type="ECO:0000256" key="1">
    <source>
        <dbReference type="SAM" id="SignalP"/>
    </source>
</evidence>
<feature type="signal peptide" evidence="1">
    <location>
        <begin position="1"/>
        <end position="21"/>
    </location>
</feature>
<evidence type="ECO:0000313" key="2">
    <source>
        <dbReference type="EMBL" id="AEA43790.1"/>
    </source>
</evidence>
<proteinExistence type="predicted"/>
<reference evidence="2 3" key="1">
    <citation type="journal article" date="2011" name="Stand. Genomic Sci.">
        <title>Complete genome sequence of the gliding freshwater bacterium Fluviicola taffensis type strain (RW262).</title>
        <authorList>
            <person name="Woyke T."/>
            <person name="Chertkov O."/>
            <person name="Lapidus A."/>
            <person name="Nolan M."/>
            <person name="Lucas S."/>
            <person name="Del Rio T.G."/>
            <person name="Tice H."/>
            <person name="Cheng J.F."/>
            <person name="Tapia R."/>
            <person name="Han C."/>
            <person name="Goodwin L."/>
            <person name="Pitluck S."/>
            <person name="Liolios K."/>
            <person name="Pagani I."/>
            <person name="Ivanova N."/>
            <person name="Huntemann M."/>
            <person name="Mavromatis K."/>
            <person name="Mikhailova N."/>
            <person name="Pati A."/>
            <person name="Chen A."/>
            <person name="Palaniappan K."/>
            <person name="Land M."/>
            <person name="Hauser L."/>
            <person name="Brambilla E.M."/>
            <person name="Rohde M."/>
            <person name="Mwirichia R."/>
            <person name="Sikorski J."/>
            <person name="Tindall B.J."/>
            <person name="Goker M."/>
            <person name="Bristow J."/>
            <person name="Eisen J.A."/>
            <person name="Markowitz V."/>
            <person name="Hugenholtz P."/>
            <person name="Klenk H.P."/>
            <person name="Kyrpides N.C."/>
        </authorList>
    </citation>
    <scope>NUCLEOTIDE SEQUENCE [LARGE SCALE GENOMIC DNA]</scope>
    <source>
        <strain evidence="3">DSM 16823 / RW262 / RW262</strain>
    </source>
</reference>
<feature type="chain" id="PRO_5003278438" evidence="1">
    <location>
        <begin position="22"/>
        <end position="213"/>
    </location>
</feature>
<dbReference type="AlphaFoldDB" id="F2II81"/>
<dbReference type="KEGG" id="fte:Fluta_1801"/>
<name>F2II81_FLUTR</name>
<gene>
    <name evidence="2" type="ordered locus">Fluta_1801</name>
</gene>
<keyword evidence="3" id="KW-1185">Reference proteome</keyword>
<evidence type="ECO:0000313" key="3">
    <source>
        <dbReference type="Proteomes" id="UP000007463"/>
    </source>
</evidence>
<organism evidence="2 3">
    <name type="scientific">Fluviicola taffensis (strain DSM 16823 / NCIMB 13979 / RW262)</name>
    <dbReference type="NCBI Taxonomy" id="755732"/>
    <lineage>
        <taxon>Bacteria</taxon>
        <taxon>Pseudomonadati</taxon>
        <taxon>Bacteroidota</taxon>
        <taxon>Flavobacteriia</taxon>
        <taxon>Flavobacteriales</taxon>
        <taxon>Crocinitomicaceae</taxon>
        <taxon>Fluviicola</taxon>
    </lineage>
</organism>
<dbReference type="PROSITE" id="PS51257">
    <property type="entry name" value="PROKAR_LIPOPROTEIN"/>
    <property type="match status" value="1"/>
</dbReference>
<keyword evidence="1" id="KW-0732">Signal</keyword>
<sequence precursor="true">MKRKLLIPIAATSAIFLLAIACKKQNPTTPVNNNCVEDTPCSFCFGDMLELGTDNLIISTPYAQQVPFLINGQQVGPSPILNKTPTGFYGYQGGVSIAFNSANMLACVSNKITFVHGRIPNNSNPFPALVNVQFPGTPMISTIPDSLNYFLNPYGYTVEHHFQPGQVWMSQVPGESFTGIVDSIIIRGPEFETVTVGANLFESELRSICVAHE</sequence>
<reference evidence="3" key="2">
    <citation type="submission" date="2011-02" db="EMBL/GenBank/DDBJ databases">
        <title>The complete genome of Fluviicola taffensis DSM 16823.</title>
        <authorList>
            <consortium name="US DOE Joint Genome Institute (JGI-PGF)"/>
            <person name="Lucas S."/>
            <person name="Copeland A."/>
            <person name="Lapidus A."/>
            <person name="Bruce D."/>
            <person name="Goodwin L."/>
            <person name="Pitluck S."/>
            <person name="Kyrpides N."/>
            <person name="Mavromatis K."/>
            <person name="Ivanova N."/>
            <person name="Mikhailova N."/>
            <person name="Pagani I."/>
            <person name="Chertkov O."/>
            <person name="Detter J.C."/>
            <person name="Han C."/>
            <person name="Tapia R."/>
            <person name="Land M."/>
            <person name="Hauser L."/>
            <person name="Markowitz V."/>
            <person name="Cheng J.-F."/>
            <person name="Hugenholtz P."/>
            <person name="Woyke T."/>
            <person name="Wu D."/>
            <person name="Tindall B."/>
            <person name="Pomrenke H.G."/>
            <person name="Brambilla E."/>
            <person name="Klenk H.-P."/>
            <person name="Eisen J.A."/>
        </authorList>
    </citation>
    <scope>NUCLEOTIDE SEQUENCE [LARGE SCALE GENOMIC DNA]</scope>
    <source>
        <strain evidence="3">DSM 16823 / RW262 / RW262</strain>
    </source>
</reference>
<dbReference type="EMBL" id="CP002542">
    <property type="protein sequence ID" value="AEA43790.1"/>
    <property type="molecule type" value="Genomic_DNA"/>
</dbReference>
<protein>
    <submittedName>
        <fullName evidence="2">Uncharacterized protein</fullName>
    </submittedName>
</protein>
<dbReference type="HOGENOM" id="CLU_1292815_0_0_10"/>